<protein>
    <submittedName>
        <fullName evidence="1">Uncharacterized protein</fullName>
    </submittedName>
</protein>
<dbReference type="Proteomes" id="UP001558713">
    <property type="component" value="Unassembled WGS sequence"/>
</dbReference>
<name>A0ABD1AZF0_CARAN</name>
<dbReference type="Gene3D" id="2.40.70.10">
    <property type="entry name" value="Acid Proteases"/>
    <property type="match status" value="1"/>
</dbReference>
<evidence type="ECO:0000313" key="2">
    <source>
        <dbReference type="Proteomes" id="UP001558713"/>
    </source>
</evidence>
<dbReference type="InterPro" id="IPR021109">
    <property type="entry name" value="Peptidase_aspartic_dom_sf"/>
</dbReference>
<evidence type="ECO:0000313" key="1">
    <source>
        <dbReference type="EMBL" id="KAL1212120.1"/>
    </source>
</evidence>
<organism evidence="1 2">
    <name type="scientific">Cardamine amara subsp. amara</name>
    <dbReference type="NCBI Taxonomy" id="228776"/>
    <lineage>
        <taxon>Eukaryota</taxon>
        <taxon>Viridiplantae</taxon>
        <taxon>Streptophyta</taxon>
        <taxon>Embryophyta</taxon>
        <taxon>Tracheophyta</taxon>
        <taxon>Spermatophyta</taxon>
        <taxon>Magnoliopsida</taxon>
        <taxon>eudicotyledons</taxon>
        <taxon>Gunneridae</taxon>
        <taxon>Pentapetalae</taxon>
        <taxon>rosids</taxon>
        <taxon>malvids</taxon>
        <taxon>Brassicales</taxon>
        <taxon>Brassicaceae</taxon>
        <taxon>Cardamineae</taxon>
        <taxon>Cardamine</taxon>
    </lineage>
</organism>
<reference evidence="1 2" key="1">
    <citation type="submission" date="2024-04" db="EMBL/GenBank/DDBJ databases">
        <title>Genome assembly C_amara_ONT_v2.</title>
        <authorList>
            <person name="Yant L."/>
            <person name="Moore C."/>
            <person name="Slenker M."/>
        </authorList>
    </citation>
    <scope>NUCLEOTIDE SEQUENCE [LARGE SCALE GENOMIC DNA]</scope>
    <source>
        <tissue evidence="1">Leaf</tissue>
    </source>
</reference>
<dbReference type="PANTHER" id="PTHR33067">
    <property type="entry name" value="RNA-DIRECTED DNA POLYMERASE-RELATED"/>
    <property type="match status" value="1"/>
</dbReference>
<keyword evidence="2" id="KW-1185">Reference proteome</keyword>
<dbReference type="EMBL" id="JBANAX010000376">
    <property type="protein sequence ID" value="KAL1212120.1"/>
    <property type="molecule type" value="Genomic_DNA"/>
</dbReference>
<sequence>MPLSVAKRLGFSKFKATNISHVLADRSVRIPHGMLEDLPLRIGAIEIPTDFVVLEMDEEPRDPLILGRPLCWECPEIILVFTLDIVVLSRLDIHVILGGDDVLLETTNDL</sequence>
<gene>
    <name evidence="1" type="ORF">V5N11_018719</name>
</gene>
<comment type="caution">
    <text evidence="1">The sequence shown here is derived from an EMBL/GenBank/DDBJ whole genome shotgun (WGS) entry which is preliminary data.</text>
</comment>
<dbReference type="CDD" id="cd00303">
    <property type="entry name" value="retropepsin_like"/>
    <property type="match status" value="1"/>
</dbReference>
<accession>A0ABD1AZF0</accession>
<dbReference type="AlphaFoldDB" id="A0ABD1AZF0"/>
<proteinExistence type="predicted"/>
<dbReference type="PANTHER" id="PTHR33067:SF31">
    <property type="entry name" value="RNA-DIRECTED DNA POLYMERASE"/>
    <property type="match status" value="1"/>
</dbReference>